<evidence type="ECO:0000313" key="3">
    <source>
        <dbReference type="Proteomes" id="UP001284537"/>
    </source>
</evidence>
<accession>A0ABU4UKP3</accession>
<keyword evidence="3" id="KW-1185">Reference proteome</keyword>
<keyword evidence="1" id="KW-1133">Transmembrane helix</keyword>
<protein>
    <submittedName>
        <fullName evidence="2">Uncharacterized protein</fullName>
    </submittedName>
</protein>
<dbReference type="Proteomes" id="UP001284537">
    <property type="component" value="Unassembled WGS sequence"/>
</dbReference>
<keyword evidence="1" id="KW-0812">Transmembrane</keyword>
<organism evidence="2 3">
    <name type="scientific">Methylomonas defluvii</name>
    <dbReference type="NCBI Taxonomy" id="3045149"/>
    <lineage>
        <taxon>Bacteria</taxon>
        <taxon>Pseudomonadati</taxon>
        <taxon>Pseudomonadota</taxon>
        <taxon>Gammaproteobacteria</taxon>
        <taxon>Methylococcales</taxon>
        <taxon>Methylococcaceae</taxon>
        <taxon>Methylomonas</taxon>
    </lineage>
</organism>
<feature type="transmembrane region" description="Helical" evidence="1">
    <location>
        <begin position="33"/>
        <end position="53"/>
    </location>
</feature>
<keyword evidence="1" id="KW-0472">Membrane</keyword>
<proteinExistence type="predicted"/>
<reference evidence="2 3" key="1">
    <citation type="submission" date="2023-11" db="EMBL/GenBank/DDBJ databases">
        <authorList>
            <person name="Ouyang M.-Y."/>
        </authorList>
    </citation>
    <scope>NUCLEOTIDE SEQUENCE [LARGE SCALE GENOMIC DNA]</scope>
    <source>
        <strain evidence="2 3">OY6</strain>
    </source>
</reference>
<dbReference type="EMBL" id="JAXARY010000021">
    <property type="protein sequence ID" value="MDX8129417.1"/>
    <property type="molecule type" value="Genomic_DNA"/>
</dbReference>
<evidence type="ECO:0000313" key="2">
    <source>
        <dbReference type="EMBL" id="MDX8129417.1"/>
    </source>
</evidence>
<feature type="non-terminal residue" evidence="2">
    <location>
        <position position="1"/>
    </location>
</feature>
<gene>
    <name evidence="2" type="ORF">QLH52_19105</name>
</gene>
<dbReference type="RefSeq" id="WP_319962606.1">
    <property type="nucleotide sequence ID" value="NZ_JAXARY010000021.1"/>
</dbReference>
<name>A0ABU4UKP3_9GAMM</name>
<comment type="caution">
    <text evidence="2">The sequence shown here is derived from an EMBL/GenBank/DDBJ whole genome shotgun (WGS) entry which is preliminary data.</text>
</comment>
<sequence length="186" mass="20692">LQISLKTCGSFSTNIYRAGTIGLFLKPTNFRKLFLAESLVSVIAVIISAVSLVRTRKLAAEQLALERITAELSRLQIKTLEEQEFLKTKPQLNVAITKVGNSSNFIISNTGKGSAYDVNLELVDCPDNPLLTSDTDEKLPCPEMRPNSRIKLLAAMHMSSPLTYQVKLTWRESSGEPQSEIHWVSR</sequence>
<evidence type="ECO:0000256" key="1">
    <source>
        <dbReference type="SAM" id="Phobius"/>
    </source>
</evidence>